<evidence type="ECO:0000313" key="1">
    <source>
        <dbReference type="EMBL" id="MBH9554077.1"/>
    </source>
</evidence>
<keyword evidence="2" id="KW-1185">Reference proteome</keyword>
<dbReference type="AlphaFoldDB" id="A0A931IWG1"/>
<accession>A0A931IWG1</accession>
<evidence type="ECO:0000313" key="2">
    <source>
        <dbReference type="Proteomes" id="UP000620139"/>
    </source>
</evidence>
<sequence length="75" mass="7459">MRAVFSVLGLVLVAAMVLSLAKKQMQTTVTLPSDAASAAAGASAVPLQALPAAVEQQVQGQLQQAADRASAAATP</sequence>
<comment type="caution">
    <text evidence="1">The sequence shown here is derived from an EMBL/GenBank/DDBJ whole genome shotgun (WGS) entry which is preliminary data.</text>
</comment>
<name>A0A931IWG1_9BURK</name>
<dbReference type="Proteomes" id="UP000620139">
    <property type="component" value="Unassembled WGS sequence"/>
</dbReference>
<organism evidence="1 2">
    <name type="scientific">Inhella gelatinilytica</name>
    <dbReference type="NCBI Taxonomy" id="2795030"/>
    <lineage>
        <taxon>Bacteria</taxon>
        <taxon>Pseudomonadati</taxon>
        <taxon>Pseudomonadota</taxon>
        <taxon>Betaproteobacteria</taxon>
        <taxon>Burkholderiales</taxon>
        <taxon>Sphaerotilaceae</taxon>
        <taxon>Inhella</taxon>
    </lineage>
</organism>
<protein>
    <submittedName>
        <fullName evidence="1">Uncharacterized protein</fullName>
    </submittedName>
</protein>
<proteinExistence type="predicted"/>
<gene>
    <name evidence="1" type="ORF">I7X43_14625</name>
</gene>
<reference evidence="1" key="1">
    <citation type="submission" date="2020-12" db="EMBL/GenBank/DDBJ databases">
        <title>The genome sequence of Inhella sp. 4Y17.</title>
        <authorList>
            <person name="Liu Y."/>
        </authorList>
    </citation>
    <scope>NUCLEOTIDE SEQUENCE</scope>
    <source>
        <strain evidence="1">4Y10</strain>
    </source>
</reference>
<dbReference type="EMBL" id="JAEDAL010000009">
    <property type="protein sequence ID" value="MBH9554077.1"/>
    <property type="molecule type" value="Genomic_DNA"/>
</dbReference>